<gene>
    <name evidence="3" type="ORF">PECUL_23A027219</name>
</gene>
<dbReference type="GO" id="GO:0008356">
    <property type="term" value="P:asymmetric cell division"/>
    <property type="evidence" value="ECO:0007669"/>
    <property type="project" value="InterPro"/>
</dbReference>
<dbReference type="InterPro" id="IPR038205">
    <property type="entry name" value="INSC_LBD_sf"/>
</dbReference>
<sequence length="349" mass="40234">MAFQHGLLNPSPVQRMHLMQVDSVQRWMDELMLMTECECMCILQSKPISVEDDSQSELMFSPQENMQNSLEMLLKRAWIISTELTKIVQKLEKNKWRRIHTMTMRTNCHVRSMIKEYNTFTKTSSGEMHQYESILMDKCSELTDITERCTQTNDDQALSSMKLHINDTLTYVGQYFSQLINLALMQEIKNLVKQLEMCDNVQSMESAIHRLFSLTKEGSRLCQLIAQEGAVVMLFKICRQDCYKGLYPSALRTLASVCCVEEGIYQLEKTIVNVLKISYDIPVSQSYSVSSLIVCVRLCLTPSPQLVFSMGNFSQHYSELSWLIRQKKIIPGWASYDVQGSHSTKTHII</sequence>
<dbReference type="GO" id="GO:0045176">
    <property type="term" value="P:apical protein localization"/>
    <property type="evidence" value="ECO:0007669"/>
    <property type="project" value="TreeGrafter"/>
</dbReference>
<dbReference type="GO" id="GO:0000132">
    <property type="term" value="P:establishment of mitotic spindle orientation"/>
    <property type="evidence" value="ECO:0007669"/>
    <property type="project" value="TreeGrafter"/>
</dbReference>
<dbReference type="PANTHER" id="PTHR21386:SF0">
    <property type="entry name" value="PROTEIN INSCUTEABLE HOMOLOG"/>
    <property type="match status" value="1"/>
</dbReference>
<name>A0AAD1TEY6_PELCU</name>
<dbReference type="GO" id="GO:0045179">
    <property type="term" value="C:apical cortex"/>
    <property type="evidence" value="ECO:0007669"/>
    <property type="project" value="TreeGrafter"/>
</dbReference>
<reference evidence="3" key="1">
    <citation type="submission" date="2022-03" db="EMBL/GenBank/DDBJ databases">
        <authorList>
            <person name="Alioto T."/>
            <person name="Alioto T."/>
            <person name="Gomez Garrido J."/>
        </authorList>
    </citation>
    <scope>NUCLEOTIDE SEQUENCE</scope>
</reference>
<proteinExistence type="predicted"/>
<evidence type="ECO:0000313" key="4">
    <source>
        <dbReference type="Proteomes" id="UP001295444"/>
    </source>
</evidence>
<accession>A0AAD1TEY6</accession>
<keyword evidence="4" id="KW-1185">Reference proteome</keyword>
<dbReference type="GO" id="GO:0008093">
    <property type="term" value="F:cytoskeletal anchor activity"/>
    <property type="evidence" value="ECO:0007669"/>
    <property type="project" value="TreeGrafter"/>
</dbReference>
<dbReference type="Pfam" id="PF19427">
    <property type="entry name" value="Insc_C"/>
    <property type="match status" value="1"/>
</dbReference>
<dbReference type="Gene3D" id="6.20.200.10">
    <property type="entry name" value="Inscuteable LGN-binding domain"/>
    <property type="match status" value="1"/>
</dbReference>
<dbReference type="InterPro" id="IPR031938">
    <property type="entry name" value="INSC_LBD"/>
</dbReference>
<dbReference type="AlphaFoldDB" id="A0AAD1TEY6"/>
<dbReference type="GO" id="GO:0009786">
    <property type="term" value="P:regulation of asymmetric cell division"/>
    <property type="evidence" value="ECO:0007669"/>
    <property type="project" value="TreeGrafter"/>
</dbReference>
<dbReference type="PANTHER" id="PTHR21386">
    <property type="entry name" value="INSCUTEABLE"/>
    <property type="match status" value="1"/>
</dbReference>
<evidence type="ECO:0000259" key="2">
    <source>
        <dbReference type="Pfam" id="PF19427"/>
    </source>
</evidence>
<evidence type="ECO:0000259" key="1">
    <source>
        <dbReference type="Pfam" id="PF16748"/>
    </source>
</evidence>
<evidence type="ECO:0000313" key="3">
    <source>
        <dbReference type="EMBL" id="CAH2325467.1"/>
    </source>
</evidence>
<protein>
    <submittedName>
        <fullName evidence="3">Uncharacterized protein</fullName>
    </submittedName>
</protein>
<dbReference type="Pfam" id="PF16748">
    <property type="entry name" value="INSC_LBD"/>
    <property type="match status" value="1"/>
</dbReference>
<dbReference type="EMBL" id="OW240923">
    <property type="protein sequence ID" value="CAH2325467.1"/>
    <property type="molecule type" value="Genomic_DNA"/>
</dbReference>
<feature type="domain" description="Protein inscuteable homologue C-terminal" evidence="2">
    <location>
        <begin position="76"/>
        <end position="270"/>
    </location>
</feature>
<dbReference type="InterPro" id="IPR045789">
    <property type="entry name" value="Insc_C"/>
</dbReference>
<dbReference type="CDD" id="cd21966">
    <property type="entry name" value="INSC_LBD"/>
    <property type="match status" value="1"/>
</dbReference>
<dbReference type="Proteomes" id="UP001295444">
    <property type="component" value="Chromosome 12"/>
</dbReference>
<dbReference type="InterPro" id="IPR039921">
    <property type="entry name" value="Inscuteable"/>
</dbReference>
<feature type="domain" description="Protein inscuteable homologue LGN-binding" evidence="1">
    <location>
        <begin position="19"/>
        <end position="63"/>
    </location>
</feature>
<organism evidence="3 4">
    <name type="scientific">Pelobates cultripes</name>
    <name type="common">Western spadefoot toad</name>
    <dbReference type="NCBI Taxonomy" id="61616"/>
    <lineage>
        <taxon>Eukaryota</taxon>
        <taxon>Metazoa</taxon>
        <taxon>Chordata</taxon>
        <taxon>Craniata</taxon>
        <taxon>Vertebrata</taxon>
        <taxon>Euteleostomi</taxon>
        <taxon>Amphibia</taxon>
        <taxon>Batrachia</taxon>
        <taxon>Anura</taxon>
        <taxon>Pelobatoidea</taxon>
        <taxon>Pelobatidae</taxon>
        <taxon>Pelobates</taxon>
    </lineage>
</organism>